<feature type="compositionally biased region" description="Basic and acidic residues" evidence="1">
    <location>
        <begin position="163"/>
        <end position="178"/>
    </location>
</feature>
<name>R7YSP1_CONA1</name>
<dbReference type="AlphaFoldDB" id="R7YSP1"/>
<feature type="region of interest" description="Disordered" evidence="1">
    <location>
        <begin position="158"/>
        <end position="239"/>
    </location>
</feature>
<dbReference type="EMBL" id="JH767569">
    <property type="protein sequence ID" value="EON64651.1"/>
    <property type="molecule type" value="Genomic_DNA"/>
</dbReference>
<reference evidence="3" key="1">
    <citation type="submission" date="2012-06" db="EMBL/GenBank/DDBJ databases">
        <title>The genome sequence of Coniosporium apollinis CBS 100218.</title>
        <authorList>
            <consortium name="The Broad Institute Genome Sequencing Platform"/>
            <person name="Cuomo C."/>
            <person name="Gorbushina A."/>
            <person name="Noack S."/>
            <person name="Walker B."/>
            <person name="Young S.K."/>
            <person name="Zeng Q."/>
            <person name="Gargeya S."/>
            <person name="Fitzgerald M."/>
            <person name="Haas B."/>
            <person name="Abouelleil A."/>
            <person name="Alvarado L."/>
            <person name="Arachchi H.M."/>
            <person name="Berlin A.M."/>
            <person name="Chapman S.B."/>
            <person name="Goldberg J."/>
            <person name="Griggs A."/>
            <person name="Gujja S."/>
            <person name="Hansen M."/>
            <person name="Howarth C."/>
            <person name="Imamovic A."/>
            <person name="Larimer J."/>
            <person name="McCowan C."/>
            <person name="Montmayeur A."/>
            <person name="Murphy C."/>
            <person name="Neiman D."/>
            <person name="Pearson M."/>
            <person name="Priest M."/>
            <person name="Roberts A."/>
            <person name="Saif S."/>
            <person name="Shea T."/>
            <person name="Sisk P."/>
            <person name="Sykes S."/>
            <person name="Wortman J."/>
            <person name="Nusbaum C."/>
            <person name="Birren B."/>
        </authorList>
    </citation>
    <scope>NUCLEOTIDE SEQUENCE [LARGE SCALE GENOMIC DNA]</scope>
    <source>
        <strain evidence="3">CBS 100218</strain>
    </source>
</reference>
<organism evidence="2 3">
    <name type="scientific">Coniosporium apollinis (strain CBS 100218)</name>
    <name type="common">Rock-inhabiting black yeast</name>
    <dbReference type="NCBI Taxonomy" id="1168221"/>
    <lineage>
        <taxon>Eukaryota</taxon>
        <taxon>Fungi</taxon>
        <taxon>Dikarya</taxon>
        <taxon>Ascomycota</taxon>
        <taxon>Pezizomycotina</taxon>
        <taxon>Dothideomycetes</taxon>
        <taxon>Dothideomycetes incertae sedis</taxon>
        <taxon>Coniosporium</taxon>
    </lineage>
</organism>
<proteinExistence type="predicted"/>
<evidence type="ECO:0000313" key="2">
    <source>
        <dbReference type="EMBL" id="EON64651.1"/>
    </source>
</evidence>
<dbReference type="eggNOG" id="ENOG502SD0J">
    <property type="taxonomic scope" value="Eukaryota"/>
</dbReference>
<dbReference type="STRING" id="1168221.R7YSP1"/>
<sequence>MLDIEIPNIQMERYSVMFGTVLQPAHPPVPQSLLVRRQGNTDRLKPLNELKVKPANELLRPQRRASSPSLARSPSFSLFPAVDSRASPTHRPKHLQRSQTAPGALSPNRAVFQTSNEAVASEMQNSQSTNSEVLVATPTTTGTIDVYADYCLTPLSISVGEDPSYHRDSEDSRYETDLRPPPLLISKPPPSPASPASPTAQVSIARKVSVTRPRADSLRPMPIIRMGSGRVAGRKPRTPTLVEPLKRISQRVEVESA</sequence>
<dbReference type="GeneID" id="19901195"/>
<dbReference type="OrthoDB" id="5404004at2759"/>
<keyword evidence="3" id="KW-1185">Reference proteome</keyword>
<feature type="region of interest" description="Disordered" evidence="1">
    <location>
        <begin position="81"/>
        <end position="108"/>
    </location>
</feature>
<gene>
    <name evidence="2" type="ORF">W97_03884</name>
</gene>
<dbReference type="Proteomes" id="UP000016924">
    <property type="component" value="Unassembled WGS sequence"/>
</dbReference>
<accession>R7YSP1</accession>
<evidence type="ECO:0000256" key="1">
    <source>
        <dbReference type="SAM" id="MobiDB-lite"/>
    </source>
</evidence>
<dbReference type="RefSeq" id="XP_007779968.1">
    <property type="nucleotide sequence ID" value="XM_007781778.1"/>
</dbReference>
<evidence type="ECO:0000313" key="3">
    <source>
        <dbReference type="Proteomes" id="UP000016924"/>
    </source>
</evidence>
<dbReference type="HOGENOM" id="CLU_1081885_0_0_1"/>
<feature type="compositionally biased region" description="Pro residues" evidence="1">
    <location>
        <begin position="179"/>
        <end position="195"/>
    </location>
</feature>
<protein>
    <submittedName>
        <fullName evidence="2">Uncharacterized protein</fullName>
    </submittedName>
</protein>